<sequence length="133" mass="15174">MEMDRMINLENVFFTASPHQQLSLEKRKRMLTMNSAFSLEVVESSQVATECQLDSHGCKPEGSLLGEEANYEHDMLMAPCTNWQIDEAQYDIQLPVLEPGRESFKKDCNDIPGVGKYSNDMELYPHPNTQQVC</sequence>
<name>A0ABP0X0Y4_9BRYO</name>
<dbReference type="EMBL" id="OZ020100">
    <property type="protein sequence ID" value="CAK9272722.1"/>
    <property type="molecule type" value="Genomic_DNA"/>
</dbReference>
<accession>A0ABP0X0Y4</accession>
<protein>
    <submittedName>
        <fullName evidence="1">Uncharacterized protein</fullName>
    </submittedName>
</protein>
<gene>
    <name evidence="1" type="ORF">CSSPJE1EN1_LOCUS18200</name>
</gene>
<evidence type="ECO:0000313" key="1">
    <source>
        <dbReference type="EMBL" id="CAK9272722.1"/>
    </source>
</evidence>
<dbReference type="Proteomes" id="UP001497444">
    <property type="component" value="Chromosome 5"/>
</dbReference>
<keyword evidence="2" id="KW-1185">Reference proteome</keyword>
<evidence type="ECO:0000313" key="2">
    <source>
        <dbReference type="Proteomes" id="UP001497444"/>
    </source>
</evidence>
<proteinExistence type="predicted"/>
<reference evidence="1" key="1">
    <citation type="submission" date="2024-02" db="EMBL/GenBank/DDBJ databases">
        <authorList>
            <consortium name="ELIXIR-Norway"/>
            <consortium name="Elixir Norway"/>
        </authorList>
    </citation>
    <scope>NUCLEOTIDE SEQUENCE</scope>
</reference>
<organism evidence="1 2">
    <name type="scientific">Sphagnum jensenii</name>
    <dbReference type="NCBI Taxonomy" id="128206"/>
    <lineage>
        <taxon>Eukaryota</taxon>
        <taxon>Viridiplantae</taxon>
        <taxon>Streptophyta</taxon>
        <taxon>Embryophyta</taxon>
        <taxon>Bryophyta</taxon>
        <taxon>Sphagnophytina</taxon>
        <taxon>Sphagnopsida</taxon>
        <taxon>Sphagnales</taxon>
        <taxon>Sphagnaceae</taxon>
        <taxon>Sphagnum</taxon>
    </lineage>
</organism>